<dbReference type="AlphaFoldDB" id="A0A0B6Z9P1"/>
<accession>A0A0B6Z9P1</accession>
<sequence length="94" mass="9770">MTMLTLCFCPIIALTLLVSTESKVLDHSKRLNEHVGDLSGNFELLLNLFGGEDGLLTGKRGILGGILNGKSNFVDNILGGKDDAGGLLGSILGG</sequence>
<proteinExistence type="predicted"/>
<feature type="chain" id="PRO_5002126785" evidence="1">
    <location>
        <begin position="23"/>
        <end position="94"/>
    </location>
</feature>
<organism evidence="2">
    <name type="scientific">Arion vulgaris</name>
    <dbReference type="NCBI Taxonomy" id="1028688"/>
    <lineage>
        <taxon>Eukaryota</taxon>
        <taxon>Metazoa</taxon>
        <taxon>Spiralia</taxon>
        <taxon>Lophotrochozoa</taxon>
        <taxon>Mollusca</taxon>
        <taxon>Gastropoda</taxon>
        <taxon>Heterobranchia</taxon>
        <taxon>Euthyneura</taxon>
        <taxon>Panpulmonata</taxon>
        <taxon>Eupulmonata</taxon>
        <taxon>Stylommatophora</taxon>
        <taxon>Helicina</taxon>
        <taxon>Arionoidea</taxon>
        <taxon>Arionidae</taxon>
        <taxon>Arion</taxon>
    </lineage>
</organism>
<evidence type="ECO:0000313" key="2">
    <source>
        <dbReference type="EMBL" id="CEK65082.1"/>
    </source>
</evidence>
<evidence type="ECO:0000256" key="1">
    <source>
        <dbReference type="SAM" id="SignalP"/>
    </source>
</evidence>
<feature type="signal peptide" evidence="1">
    <location>
        <begin position="1"/>
        <end position="22"/>
    </location>
</feature>
<dbReference type="EMBL" id="HACG01018217">
    <property type="protein sequence ID" value="CEK65082.1"/>
    <property type="molecule type" value="Transcribed_RNA"/>
</dbReference>
<name>A0A0B6Z9P1_9EUPU</name>
<keyword evidence="1" id="KW-0732">Signal</keyword>
<reference evidence="2" key="1">
    <citation type="submission" date="2014-12" db="EMBL/GenBank/DDBJ databases">
        <title>Insight into the proteome of Arion vulgaris.</title>
        <authorList>
            <person name="Aradska J."/>
            <person name="Bulat T."/>
            <person name="Smidak R."/>
            <person name="Sarate P."/>
            <person name="Gangsoo J."/>
            <person name="Sialana F."/>
            <person name="Bilban M."/>
            <person name="Lubec G."/>
        </authorList>
    </citation>
    <scope>NUCLEOTIDE SEQUENCE</scope>
    <source>
        <tissue evidence="2">Skin</tissue>
    </source>
</reference>
<feature type="non-terminal residue" evidence="2">
    <location>
        <position position="94"/>
    </location>
</feature>
<protein>
    <submittedName>
        <fullName evidence="2">Uncharacterized protein</fullName>
    </submittedName>
</protein>
<gene>
    <name evidence="2" type="primary">ORF53848</name>
</gene>